<keyword evidence="7" id="KW-0325">Glycoprotein</keyword>
<dbReference type="CDD" id="cd13752">
    <property type="entry name" value="TGF_beta_INHB"/>
    <property type="match status" value="1"/>
</dbReference>
<dbReference type="FunFam" id="2.10.90.10:FF:000005">
    <property type="entry name" value="Inhibin beta A chain"/>
    <property type="match status" value="1"/>
</dbReference>
<accession>A0A8B8G9F9</accession>
<keyword evidence="6" id="KW-1015">Disulfide bond</keyword>
<feature type="domain" description="TGF-beta family profile" evidence="10">
    <location>
        <begin position="437"/>
        <end position="555"/>
    </location>
</feature>
<dbReference type="PANTHER" id="PTHR11848:SF309">
    <property type="entry name" value="INHIBIN BETA CHAIN"/>
    <property type="match status" value="1"/>
</dbReference>
<feature type="compositionally biased region" description="Basic residues" evidence="9">
    <location>
        <begin position="161"/>
        <end position="175"/>
    </location>
</feature>
<dbReference type="OrthoDB" id="6516235at2759"/>
<evidence type="ECO:0000256" key="2">
    <source>
        <dbReference type="ARBA" id="ARBA00006656"/>
    </source>
</evidence>
<evidence type="ECO:0000256" key="5">
    <source>
        <dbReference type="ARBA" id="ARBA00023030"/>
    </source>
</evidence>
<dbReference type="AlphaFoldDB" id="A0A8B8G9F9"/>
<gene>
    <name evidence="12" type="primary">LOC112689649</name>
</gene>
<feature type="compositionally biased region" description="Basic and acidic residues" evidence="9">
    <location>
        <begin position="176"/>
        <end position="188"/>
    </location>
</feature>
<dbReference type="Gene3D" id="2.10.90.10">
    <property type="entry name" value="Cystine-knot cytokines"/>
    <property type="match status" value="1"/>
</dbReference>
<dbReference type="SUPFAM" id="SSF57501">
    <property type="entry name" value="Cystine-knot cytokines"/>
    <property type="match status" value="1"/>
</dbReference>
<evidence type="ECO:0000313" key="12">
    <source>
        <dbReference type="RefSeq" id="XP_025419241.1"/>
    </source>
</evidence>
<protein>
    <submittedName>
        <fullName evidence="12">Inhibin beta chain-like isoform X3</fullName>
    </submittedName>
</protein>
<sequence length="555" mass="61020">MWKTRNRYNWSWSIRIVVVVAAAAVTLAMSAAEPRESAVPLSYVSSPPSSSSSFSSSSSSFSSSSSSLSPSRSLSSASAAAAAAAAAATTAAAAAVATSAVATVTSQLERAPFGHDGTEQQTNTPGGRQQQHCPWCKRASGAALPSPSSSLPSSPPNSGTNRHHHRRKHRPRGRRHYDNATRSSLDKQRIEAIKEQILSKLGMAAKPNITKARSTRFLVEALAVEPLSGLTAADPDAATGNTLPPSTRLPSVRDTDSEPDDFYGRTKEIIGFAEPGSTLNGQTLLEFPWSQDMGSTDSVKVKSAKLWFRLEYRPDVPPVARRTHHSHNVTLWLFKINFRTNQMRNTTFLSGKEFDEHATLASSLSLSLNNLGWISVDVTNTVREWYGSSGKHRLRFHIDCSGCGGLVSPVLFHDTRQVNEWENPFLMVYTDPTVTRRVRRRALDCSLAMRGQCCKQRFYIKFQEIGWDSWIIAPGGYYANYCRGDCGGVHRTPDTYLNLNTQAIEDYRKAKHSSIFQPCCAPVKFSSMSLIYFTDDGNIIKRDLPKMVIDECGCP</sequence>
<feature type="compositionally biased region" description="Low complexity" evidence="9">
    <location>
        <begin position="140"/>
        <end position="159"/>
    </location>
</feature>
<dbReference type="InterPro" id="IPR017948">
    <property type="entry name" value="TGFb_CS"/>
</dbReference>
<organism evidence="11 12">
    <name type="scientific">Sipha flava</name>
    <name type="common">yellow sugarcane aphid</name>
    <dbReference type="NCBI Taxonomy" id="143950"/>
    <lineage>
        <taxon>Eukaryota</taxon>
        <taxon>Metazoa</taxon>
        <taxon>Ecdysozoa</taxon>
        <taxon>Arthropoda</taxon>
        <taxon>Hexapoda</taxon>
        <taxon>Insecta</taxon>
        <taxon>Pterygota</taxon>
        <taxon>Neoptera</taxon>
        <taxon>Paraneoptera</taxon>
        <taxon>Hemiptera</taxon>
        <taxon>Sternorrhyncha</taxon>
        <taxon>Aphidomorpha</taxon>
        <taxon>Aphidoidea</taxon>
        <taxon>Aphididae</taxon>
        <taxon>Sipha</taxon>
    </lineage>
</organism>
<dbReference type="GO" id="GO:0005615">
    <property type="term" value="C:extracellular space"/>
    <property type="evidence" value="ECO:0007669"/>
    <property type="project" value="TreeGrafter"/>
</dbReference>
<evidence type="ECO:0000256" key="4">
    <source>
        <dbReference type="ARBA" id="ARBA00022729"/>
    </source>
</evidence>
<proteinExistence type="inferred from homology"/>
<keyword evidence="4" id="KW-0732">Signal</keyword>
<dbReference type="Gene3D" id="2.60.120.970">
    <property type="match status" value="1"/>
</dbReference>
<evidence type="ECO:0000256" key="1">
    <source>
        <dbReference type="ARBA" id="ARBA00004613"/>
    </source>
</evidence>
<evidence type="ECO:0000259" key="10">
    <source>
        <dbReference type="PROSITE" id="PS51362"/>
    </source>
</evidence>
<feature type="compositionally biased region" description="Polar residues" evidence="9">
    <location>
        <begin position="239"/>
        <end position="249"/>
    </location>
</feature>
<reference evidence="12" key="1">
    <citation type="submission" date="2025-08" db="UniProtKB">
        <authorList>
            <consortium name="RefSeq"/>
        </authorList>
    </citation>
    <scope>IDENTIFICATION</scope>
    <source>
        <tissue evidence="12">Whole body</tissue>
    </source>
</reference>
<keyword evidence="3" id="KW-0964">Secreted</keyword>
<dbReference type="InterPro" id="IPR001839">
    <property type="entry name" value="TGF-b_C"/>
</dbReference>
<dbReference type="InterPro" id="IPR029034">
    <property type="entry name" value="Cystine-knot_cytokine"/>
</dbReference>
<comment type="similarity">
    <text evidence="2 8">Belongs to the TGF-beta family.</text>
</comment>
<feature type="region of interest" description="Disordered" evidence="9">
    <location>
        <begin position="231"/>
        <end position="258"/>
    </location>
</feature>
<name>A0A8B8G9F9_9HEMI</name>
<dbReference type="Proteomes" id="UP000694846">
    <property type="component" value="Unplaced"/>
</dbReference>
<dbReference type="PANTHER" id="PTHR11848">
    <property type="entry name" value="TGF-BETA FAMILY"/>
    <property type="match status" value="1"/>
</dbReference>
<dbReference type="GO" id="GO:0005125">
    <property type="term" value="F:cytokine activity"/>
    <property type="evidence" value="ECO:0007669"/>
    <property type="project" value="TreeGrafter"/>
</dbReference>
<feature type="compositionally biased region" description="Polar residues" evidence="9">
    <location>
        <begin position="119"/>
        <end position="132"/>
    </location>
</feature>
<dbReference type="RefSeq" id="XP_025419241.1">
    <property type="nucleotide sequence ID" value="XM_025563456.1"/>
</dbReference>
<evidence type="ECO:0000313" key="11">
    <source>
        <dbReference type="Proteomes" id="UP000694846"/>
    </source>
</evidence>
<dbReference type="PRINTS" id="PR00669">
    <property type="entry name" value="INHIBINA"/>
</dbReference>
<dbReference type="SMART" id="SM00204">
    <property type="entry name" value="TGFB"/>
    <property type="match status" value="1"/>
</dbReference>
<dbReference type="GO" id="GO:0008083">
    <property type="term" value="F:growth factor activity"/>
    <property type="evidence" value="ECO:0007669"/>
    <property type="project" value="UniProtKB-KW"/>
</dbReference>
<dbReference type="InterPro" id="IPR015615">
    <property type="entry name" value="TGF-beta-rel"/>
</dbReference>
<keyword evidence="5 8" id="KW-0339">Growth factor</keyword>
<comment type="subcellular location">
    <subcellularLocation>
        <location evidence="1">Secreted</location>
    </subcellularLocation>
</comment>
<evidence type="ECO:0000256" key="8">
    <source>
        <dbReference type="RuleBase" id="RU000354"/>
    </source>
</evidence>
<evidence type="ECO:0000256" key="6">
    <source>
        <dbReference type="ARBA" id="ARBA00023157"/>
    </source>
</evidence>
<dbReference type="Pfam" id="PF00019">
    <property type="entry name" value="TGF_beta"/>
    <property type="match status" value="1"/>
</dbReference>
<feature type="region of interest" description="Disordered" evidence="9">
    <location>
        <begin position="111"/>
        <end position="188"/>
    </location>
</feature>
<evidence type="ECO:0000256" key="9">
    <source>
        <dbReference type="SAM" id="MobiDB-lite"/>
    </source>
</evidence>
<keyword evidence="11" id="KW-1185">Reference proteome</keyword>
<evidence type="ECO:0000256" key="3">
    <source>
        <dbReference type="ARBA" id="ARBA00022525"/>
    </source>
</evidence>
<evidence type="ECO:0000256" key="7">
    <source>
        <dbReference type="ARBA" id="ARBA00023180"/>
    </source>
</evidence>
<dbReference type="GeneID" id="112689649"/>
<dbReference type="PROSITE" id="PS00250">
    <property type="entry name" value="TGF_BETA_1"/>
    <property type="match status" value="1"/>
</dbReference>
<dbReference type="PROSITE" id="PS51362">
    <property type="entry name" value="TGF_BETA_2"/>
    <property type="match status" value="1"/>
</dbReference>